<dbReference type="PROSITE" id="PS51257">
    <property type="entry name" value="PROKAR_LIPOPROTEIN"/>
    <property type="match status" value="1"/>
</dbReference>
<keyword evidence="2" id="KW-0472">Membrane</keyword>
<dbReference type="Proteomes" id="UP001199919">
    <property type="component" value="Unassembled WGS sequence"/>
</dbReference>
<dbReference type="InterPro" id="IPR003423">
    <property type="entry name" value="OMP_efflux"/>
</dbReference>
<keyword evidence="2" id="KW-0812">Transmembrane</keyword>
<accession>A0ABS8U417</accession>
<keyword evidence="2" id="KW-0732">Signal</keyword>
<keyword evidence="2" id="KW-0564">Palmitate</keyword>
<organism evidence="3 4">
    <name type="scientific">Mucilaginibacter roseus</name>
    <dbReference type="NCBI Taxonomy" id="1528868"/>
    <lineage>
        <taxon>Bacteria</taxon>
        <taxon>Pseudomonadati</taxon>
        <taxon>Bacteroidota</taxon>
        <taxon>Sphingobacteriia</taxon>
        <taxon>Sphingobacteriales</taxon>
        <taxon>Sphingobacteriaceae</taxon>
        <taxon>Mucilaginibacter</taxon>
    </lineage>
</organism>
<dbReference type="NCBIfam" id="TIGR01845">
    <property type="entry name" value="outer_NodT"/>
    <property type="match status" value="1"/>
</dbReference>
<dbReference type="Gene3D" id="1.20.1600.10">
    <property type="entry name" value="Outer membrane efflux proteins (OEP)"/>
    <property type="match status" value="1"/>
</dbReference>
<dbReference type="Pfam" id="PF02321">
    <property type="entry name" value="OEP"/>
    <property type="match status" value="2"/>
</dbReference>
<dbReference type="Gene3D" id="2.20.200.10">
    <property type="entry name" value="Outer membrane efflux proteins (OEP)"/>
    <property type="match status" value="1"/>
</dbReference>
<evidence type="ECO:0000256" key="2">
    <source>
        <dbReference type="RuleBase" id="RU362097"/>
    </source>
</evidence>
<protein>
    <submittedName>
        <fullName evidence="3">Efflux transporter outer membrane subunit</fullName>
    </submittedName>
</protein>
<sequence length="471" mass="51945">MIKRYKWPVLAALSAAMIISSCVTKKYQQPNLNVQTDKLYRDTTINDTTSIATVPVEQLFADTVLQGLIKEGVQNNLDLKTAMQRINEAYATVQQTKAAFFPSLSGNATITRNKQSLAGLNFPPEFANSFILTTTTHQLGLSTSWEADIWGKLSSSKRSALANFFASDAGKRAVQTQLIANIANNYYSLLALDKQLAITEQTLKNRITDVETMKALKESAIVTGAAVVQSEANRYAAEVTIPDLKRSIRETENALSILLARAPGAIKRTSLDEQKPYTDMQVGIPSQLLKNRPDVQQAEFAFRSAFENTNVARTYFYPALTITAQGGVSSLKIKNLFDNSIFYSIVGGLTQPIFSKGENRARLRTAKAQQEQAYYAFQQSVLTAGSEVSNALYAYQTAVEKQTSRAKQLEALQKSVDFTKELLRYSSATNYTDVLTSEQSLLAAQLNSVGDKLQQLQAIVNLYRSLGGGWK</sequence>
<evidence type="ECO:0000313" key="3">
    <source>
        <dbReference type="EMBL" id="MCD8740840.1"/>
    </source>
</evidence>
<dbReference type="SUPFAM" id="SSF56954">
    <property type="entry name" value="Outer membrane efflux proteins (OEP)"/>
    <property type="match status" value="1"/>
</dbReference>
<dbReference type="RefSeq" id="WP_232177239.1">
    <property type="nucleotide sequence ID" value="NZ_JAJPWV010000003.1"/>
</dbReference>
<feature type="signal peptide" evidence="2">
    <location>
        <begin position="1"/>
        <end position="25"/>
    </location>
</feature>
<evidence type="ECO:0000256" key="1">
    <source>
        <dbReference type="ARBA" id="ARBA00007613"/>
    </source>
</evidence>
<comment type="caution">
    <text evidence="3">The sequence shown here is derived from an EMBL/GenBank/DDBJ whole genome shotgun (WGS) entry which is preliminary data.</text>
</comment>
<proteinExistence type="inferred from homology"/>
<keyword evidence="4" id="KW-1185">Reference proteome</keyword>
<keyword evidence="2" id="KW-1134">Transmembrane beta strand</keyword>
<comment type="similarity">
    <text evidence="1 2">Belongs to the outer membrane factor (OMF) (TC 1.B.17) family.</text>
</comment>
<evidence type="ECO:0000313" key="4">
    <source>
        <dbReference type="Proteomes" id="UP001199919"/>
    </source>
</evidence>
<feature type="chain" id="PRO_5044977063" evidence="2">
    <location>
        <begin position="26"/>
        <end position="471"/>
    </location>
</feature>
<dbReference type="PANTHER" id="PTHR30203:SF33">
    <property type="entry name" value="BLR4455 PROTEIN"/>
    <property type="match status" value="1"/>
</dbReference>
<dbReference type="InterPro" id="IPR010131">
    <property type="entry name" value="MdtP/NodT-like"/>
</dbReference>
<dbReference type="PANTHER" id="PTHR30203">
    <property type="entry name" value="OUTER MEMBRANE CATION EFFLUX PROTEIN"/>
    <property type="match status" value="1"/>
</dbReference>
<gene>
    <name evidence="3" type="ORF">LT679_09530</name>
</gene>
<name>A0ABS8U417_9SPHI</name>
<dbReference type="EMBL" id="JAJPWV010000003">
    <property type="protein sequence ID" value="MCD8740840.1"/>
    <property type="molecule type" value="Genomic_DNA"/>
</dbReference>
<keyword evidence="2" id="KW-0449">Lipoprotein</keyword>
<comment type="subcellular location">
    <subcellularLocation>
        <location evidence="2">Cell membrane</location>
        <topology evidence="2">Lipid-anchor</topology>
    </subcellularLocation>
</comment>
<reference evidence="3 4" key="1">
    <citation type="submission" date="2021-12" db="EMBL/GenBank/DDBJ databases">
        <title>Mucilaginibacter roseus genome.</title>
        <authorList>
            <person name="Ferreira J.R."/>
            <person name="Newman J.D."/>
        </authorList>
    </citation>
    <scope>NUCLEOTIDE SEQUENCE [LARGE SCALE GENOMIC DNA]</scope>
    <source>
        <strain evidence="3 4">LMG 28454</strain>
    </source>
</reference>